<reference evidence="8 9" key="2">
    <citation type="submission" date="2018-11" db="EMBL/GenBank/DDBJ databases">
        <authorList>
            <consortium name="Pathogen Informatics"/>
        </authorList>
    </citation>
    <scope>NUCLEOTIDE SEQUENCE [LARGE SCALE GENOMIC DNA]</scope>
</reference>
<keyword evidence="2" id="KW-0813">Transport</keyword>
<dbReference type="OrthoDB" id="9450131at2759"/>
<dbReference type="Proteomes" id="UP000270296">
    <property type="component" value="Unassembled WGS sequence"/>
</dbReference>
<dbReference type="GO" id="GO:0005886">
    <property type="term" value="C:plasma membrane"/>
    <property type="evidence" value="ECO:0007669"/>
    <property type="project" value="UniProtKB-SubCell"/>
</dbReference>
<keyword evidence="5" id="KW-0472">Membrane</keyword>
<dbReference type="GO" id="GO:0004725">
    <property type="term" value="F:protein tyrosine phosphatase activity"/>
    <property type="evidence" value="ECO:0007669"/>
    <property type="project" value="InterPro"/>
</dbReference>
<dbReference type="PRINTS" id="PR00700">
    <property type="entry name" value="PRTYPHPHTASE"/>
</dbReference>
<dbReference type="InterPro" id="IPR016130">
    <property type="entry name" value="Tyr_Pase_AS"/>
</dbReference>
<comment type="subcellular location">
    <subcellularLocation>
        <location evidence="1">Cell membrane</location>
        <topology evidence="1">Multi-pass membrane protein</topology>
    </subcellularLocation>
</comment>
<keyword evidence="5" id="KW-0812">Transmembrane</keyword>
<evidence type="ECO:0000256" key="3">
    <source>
        <dbReference type="ARBA" id="ARBA00022475"/>
    </source>
</evidence>
<evidence type="ECO:0000259" key="7">
    <source>
        <dbReference type="PROSITE" id="PS50056"/>
    </source>
</evidence>
<evidence type="ECO:0000256" key="2">
    <source>
        <dbReference type="ARBA" id="ARBA00022448"/>
    </source>
</evidence>
<evidence type="ECO:0000313" key="8">
    <source>
        <dbReference type="EMBL" id="VDP10089.1"/>
    </source>
</evidence>
<dbReference type="PANTHER" id="PTHR45706">
    <property type="entry name" value="TYROSINE-PROTEIN PHOSPHATASE"/>
    <property type="match status" value="1"/>
</dbReference>
<feature type="transmembrane region" description="Helical" evidence="5">
    <location>
        <begin position="21"/>
        <end position="44"/>
    </location>
</feature>
<feature type="transmembrane region" description="Helical" evidence="5">
    <location>
        <begin position="138"/>
        <end position="163"/>
    </location>
</feature>
<proteinExistence type="predicted"/>
<dbReference type="EMBL" id="UZAM01009779">
    <property type="protein sequence ID" value="VDP10089.1"/>
    <property type="molecule type" value="Genomic_DNA"/>
</dbReference>
<sequence>MSYCPPNVTFYTVWYEKGVSVCFLDTFCAFLLGSAMLIFGNAELWMYSRYGSILDRRLLSHPPLLYYGHLLCNVLLVMLSIVWLLVRYETSLQIYGYNILHCTVDSYCWLMSLLLIVLERNFDLPSTPARGHSVFLNIFWAASFALETLMVFNFNGQLWYFVLHNPAERALLVIFILKLILLASNFLIGMFAPGMVSTVIRGQFEYKQLTESSSKDNNAGTAESNIPLIFVLPLYGSNEDGVVSNHVNDLDRRSLNDILNYSNLLVEFRGRRRENCRCNRYTNVLPYDFNRVVLKDRSFGPNSYINASFVAVPVGELDEVLYYIATQGPLPNTVDHFWQMVWEQKVPTIIMLTDLFESGLPKCYQYWPDVNESLESKCLLISCIREEQLDKSVMREFSIIHVPTQQELTTTQLHFKGWPDHGAPRKPQHFLEFMALVNAARPESAVGMVSHDGSRSSRSPITIVHCSAGIGRTGVYVMVETLMKLLDANLPIRPLEIIRLLRNQRVGMIQTEEQLKFVCDVVLTYGSKRPRTSDK</sequence>
<keyword evidence="4" id="KW-1278">Translocase</keyword>
<dbReference type="SMART" id="SM00404">
    <property type="entry name" value="PTPc_motif"/>
    <property type="match status" value="1"/>
</dbReference>
<feature type="domain" description="Tyrosine-protein phosphatase" evidence="6">
    <location>
        <begin position="270"/>
        <end position="525"/>
    </location>
</feature>
<keyword evidence="9" id="KW-1185">Reference proteome</keyword>
<feature type="domain" description="Tyrosine specific protein phosphatases" evidence="7">
    <location>
        <begin position="431"/>
        <end position="516"/>
    </location>
</feature>
<dbReference type="InterPro" id="IPR032410">
    <property type="entry name" value="ABCB6_N"/>
</dbReference>
<dbReference type="Pfam" id="PF16185">
    <property type="entry name" value="MTABC_N"/>
    <property type="match status" value="1"/>
</dbReference>
<dbReference type="PROSITE" id="PS50056">
    <property type="entry name" value="TYR_PHOSPHATASE_2"/>
    <property type="match status" value="1"/>
</dbReference>
<organism evidence="10">
    <name type="scientific">Soboliphyme baturini</name>
    <dbReference type="NCBI Taxonomy" id="241478"/>
    <lineage>
        <taxon>Eukaryota</taxon>
        <taxon>Metazoa</taxon>
        <taxon>Ecdysozoa</taxon>
        <taxon>Nematoda</taxon>
        <taxon>Enoplea</taxon>
        <taxon>Dorylaimia</taxon>
        <taxon>Dioctophymatida</taxon>
        <taxon>Dioctophymatoidea</taxon>
        <taxon>Soboliphymatidae</taxon>
        <taxon>Soboliphyme</taxon>
    </lineage>
</organism>
<evidence type="ECO:0000259" key="6">
    <source>
        <dbReference type="PROSITE" id="PS50055"/>
    </source>
</evidence>
<dbReference type="AlphaFoldDB" id="A0A183IS64"/>
<gene>
    <name evidence="8" type="ORF">SBAD_LOCUS6461</name>
</gene>
<dbReference type="InterPro" id="IPR000242">
    <property type="entry name" value="PTP_cat"/>
</dbReference>
<feature type="transmembrane region" description="Helical" evidence="5">
    <location>
        <begin position="64"/>
        <end position="86"/>
    </location>
</feature>
<dbReference type="InterPro" id="IPR000387">
    <property type="entry name" value="Tyr_Pase_dom"/>
</dbReference>
<feature type="transmembrane region" description="Helical" evidence="5">
    <location>
        <begin position="170"/>
        <end position="192"/>
    </location>
</feature>
<dbReference type="PROSITE" id="PS00383">
    <property type="entry name" value="TYR_PHOSPHATASE_1"/>
    <property type="match status" value="1"/>
</dbReference>
<dbReference type="Pfam" id="PF00102">
    <property type="entry name" value="Y_phosphatase"/>
    <property type="match status" value="1"/>
</dbReference>
<dbReference type="InterPro" id="IPR029021">
    <property type="entry name" value="Prot-tyrosine_phosphatase-like"/>
</dbReference>
<feature type="transmembrane region" description="Helical" evidence="5">
    <location>
        <begin position="98"/>
        <end position="118"/>
    </location>
</feature>
<dbReference type="PANTHER" id="PTHR45706:SF4">
    <property type="entry name" value="TYROSINE-PROTEIN PHOSPHATASE"/>
    <property type="match status" value="1"/>
</dbReference>
<keyword evidence="3" id="KW-1003">Cell membrane</keyword>
<protein>
    <submittedName>
        <fullName evidence="10">Protein-tyrosine-phosphatase</fullName>
    </submittedName>
</protein>
<evidence type="ECO:0000256" key="1">
    <source>
        <dbReference type="ARBA" id="ARBA00004651"/>
    </source>
</evidence>
<accession>A0A183IS64</accession>
<dbReference type="SMART" id="SM00194">
    <property type="entry name" value="PTPc"/>
    <property type="match status" value="1"/>
</dbReference>
<dbReference type="Gene3D" id="3.90.190.10">
    <property type="entry name" value="Protein tyrosine phosphatase superfamily"/>
    <property type="match status" value="1"/>
</dbReference>
<evidence type="ECO:0000313" key="10">
    <source>
        <dbReference type="WBParaSite" id="SBAD_0000671001-mRNA-1"/>
    </source>
</evidence>
<dbReference type="WBParaSite" id="SBAD_0000671001-mRNA-1">
    <property type="protein sequence ID" value="SBAD_0000671001-mRNA-1"/>
    <property type="gene ID" value="SBAD_0000671001"/>
</dbReference>
<dbReference type="PROSITE" id="PS50055">
    <property type="entry name" value="TYR_PHOSPHATASE_PTP"/>
    <property type="match status" value="1"/>
</dbReference>
<dbReference type="InterPro" id="IPR003595">
    <property type="entry name" value="Tyr_Pase_cat"/>
</dbReference>
<evidence type="ECO:0000256" key="4">
    <source>
        <dbReference type="ARBA" id="ARBA00022967"/>
    </source>
</evidence>
<reference evidence="10" key="1">
    <citation type="submission" date="2016-06" db="UniProtKB">
        <authorList>
            <consortium name="WormBaseParasite"/>
        </authorList>
    </citation>
    <scope>IDENTIFICATION</scope>
</reference>
<keyword evidence="5" id="KW-1133">Transmembrane helix</keyword>
<dbReference type="SUPFAM" id="SSF52799">
    <property type="entry name" value="(Phosphotyrosine protein) phosphatases II"/>
    <property type="match status" value="1"/>
</dbReference>
<name>A0A183IS64_9BILA</name>
<evidence type="ECO:0000256" key="5">
    <source>
        <dbReference type="SAM" id="Phobius"/>
    </source>
</evidence>
<evidence type="ECO:0000313" key="9">
    <source>
        <dbReference type="Proteomes" id="UP000270296"/>
    </source>
</evidence>